<dbReference type="RefSeq" id="WP_021875386.1">
    <property type="nucleotide sequence ID" value="NZ_CP018624.1"/>
</dbReference>
<name>A0ABD4RKR4_9CLOT</name>
<comment type="caution">
    <text evidence="1">The sequence shown here is derived from an EMBL/GenBank/DDBJ whole genome shotgun (WGS) entry which is preliminary data.</text>
</comment>
<dbReference type="EMBL" id="JAIFTX010000041">
    <property type="protein sequence ID" value="MBX7291848.1"/>
    <property type="molecule type" value="Genomic_DNA"/>
</dbReference>
<proteinExistence type="predicted"/>
<evidence type="ECO:0000313" key="2">
    <source>
        <dbReference type="Proteomes" id="UP000775179"/>
    </source>
</evidence>
<accession>A0ABD4RKR4</accession>
<dbReference type="GeneID" id="66301393"/>
<dbReference type="AlphaFoldDB" id="A0ABD4RKR4"/>
<gene>
    <name evidence="1" type="ORF">K4H94_12695</name>
</gene>
<reference evidence="1 2" key="1">
    <citation type="submission" date="2021-08" db="EMBL/GenBank/DDBJ databases">
        <title>Genome sequence analysis of Clostridium chauvoei strains of European origin and evaluation of typing options for outbreak investigations.</title>
        <authorList>
            <person name="Abdel-Glil M."/>
            <person name="Thomas P."/>
            <person name="Seyboldt C."/>
        </authorList>
    </citation>
    <scope>NUCLEOTIDE SEQUENCE [LARGE SCALE GENOMIC DNA]</scope>
    <source>
        <strain evidence="1 2">S0260-09</strain>
    </source>
</reference>
<dbReference type="Proteomes" id="UP000775179">
    <property type="component" value="Unassembled WGS sequence"/>
</dbReference>
<evidence type="ECO:0000313" key="1">
    <source>
        <dbReference type="EMBL" id="MBX7291848.1"/>
    </source>
</evidence>
<protein>
    <submittedName>
        <fullName evidence="1">Type I-B CRISPR-associated protein Cas8b/Csh1</fullName>
    </submittedName>
</protein>
<organism evidence="1 2">
    <name type="scientific">Clostridium chauvoei</name>
    <dbReference type="NCBI Taxonomy" id="46867"/>
    <lineage>
        <taxon>Bacteria</taxon>
        <taxon>Bacillati</taxon>
        <taxon>Bacillota</taxon>
        <taxon>Clostridia</taxon>
        <taxon>Eubacteriales</taxon>
        <taxon>Clostridiaceae</taxon>
        <taxon>Clostridium</taxon>
    </lineage>
</organism>
<dbReference type="KEGG" id="cchv:BTM20_05905"/>
<sequence>MLSEIIDSFKRVFKDNLDEAILGSYVPTDGTYIFLKEDEHNNLKVIQKEEIKLNKKTKDVDRTINNFSLLAKADYYSKLTDMNKPIDSKKIIHSNNYLSFFVKKESLKNGKLTNEIIENYYNVLLNPISKYEKKSKAKELYIEIERELGEVNKDRIFKIKEWIKENIYKVEEDIEKKDYLKIFFIYDEDDFIKESKRYLIPNIYNNNDFNIKVDNEILGLPNDNMGLNSKKPYLENKTRKVKIPHLITQEEALFQKKVFDYLLNQSAQGFYNIYIGDEVIPLKDNETLNRDFNGYYIRLKKGKEAEIHNFDVISKYNPMLINPFEFINVLGINYETLYLNKKINWEYGFIDTRKEMQELINSIIFNNYLKTNYFSEDISIKENVLKRSILLSRAKLFDWFYKGNDYNIWPLLNKVSRDLMKSSIESGYSIKAMNQFNLRYSLKLYFEGGEEKMADILSKVKNDLREKIEVRDSSISNDNEYFFAIGQLANFFITRSKGKNKPLSLANPIINAKKDNIIKEKLKSLYKKYNYDINSSFIKFKNMYYMVLAYQVEGKINEDLIIAGYLSSSLLFEKKED</sequence>